<evidence type="ECO:0000259" key="2">
    <source>
        <dbReference type="Pfam" id="PF04377"/>
    </source>
</evidence>
<feature type="region of interest" description="Disordered" evidence="1">
    <location>
        <begin position="485"/>
        <end position="551"/>
    </location>
</feature>
<dbReference type="Proteomes" id="UP000188533">
    <property type="component" value="Unassembled WGS sequence"/>
</dbReference>
<accession>A0A1Q3EKC8</accession>
<dbReference type="GO" id="GO:0004057">
    <property type="term" value="F:arginyl-tRNA--protein transferase activity"/>
    <property type="evidence" value="ECO:0007669"/>
    <property type="project" value="InterPro"/>
</dbReference>
<reference evidence="3 4" key="2">
    <citation type="submission" date="2017-02" db="EMBL/GenBank/DDBJ databases">
        <title>A genome survey and senescence transcriptome analysis in Lentinula edodes.</title>
        <authorList>
            <person name="Sakamoto Y."/>
            <person name="Nakade K."/>
            <person name="Sato S."/>
            <person name="Yoshida Y."/>
            <person name="Miyazaki K."/>
            <person name="Natsume S."/>
            <person name="Konno N."/>
        </authorList>
    </citation>
    <scope>NUCLEOTIDE SEQUENCE [LARGE SCALE GENOMIC DNA]</scope>
    <source>
        <strain evidence="3 4">NBRC 111202</strain>
    </source>
</reference>
<dbReference type="SUPFAM" id="SSF55729">
    <property type="entry name" value="Acyl-CoA N-acyltransferases (Nat)"/>
    <property type="match status" value="1"/>
</dbReference>
<feature type="region of interest" description="Disordered" evidence="1">
    <location>
        <begin position="597"/>
        <end position="644"/>
    </location>
</feature>
<evidence type="ECO:0000256" key="1">
    <source>
        <dbReference type="SAM" id="MobiDB-lite"/>
    </source>
</evidence>
<keyword evidence="4" id="KW-1185">Reference proteome</keyword>
<dbReference type="PANTHER" id="PTHR21367">
    <property type="entry name" value="ARGININE-TRNA-PROTEIN TRANSFERASE 1"/>
    <property type="match status" value="1"/>
</dbReference>
<organism evidence="3 4">
    <name type="scientific">Lentinula edodes</name>
    <name type="common">Shiitake mushroom</name>
    <name type="synonym">Lentinus edodes</name>
    <dbReference type="NCBI Taxonomy" id="5353"/>
    <lineage>
        <taxon>Eukaryota</taxon>
        <taxon>Fungi</taxon>
        <taxon>Dikarya</taxon>
        <taxon>Basidiomycota</taxon>
        <taxon>Agaricomycotina</taxon>
        <taxon>Agaricomycetes</taxon>
        <taxon>Agaricomycetidae</taxon>
        <taxon>Agaricales</taxon>
        <taxon>Marasmiineae</taxon>
        <taxon>Omphalotaceae</taxon>
        <taxon>Lentinula</taxon>
    </lineage>
</organism>
<evidence type="ECO:0000313" key="3">
    <source>
        <dbReference type="EMBL" id="GAW07678.1"/>
    </source>
</evidence>
<dbReference type="InterPro" id="IPR007472">
    <property type="entry name" value="N-end_Aminoacyl_Trfase_C"/>
</dbReference>
<gene>
    <name evidence="3" type="ORF">LENED_009686</name>
</gene>
<dbReference type="STRING" id="5353.A0A1Q3EKC8"/>
<feature type="compositionally biased region" description="Basic and acidic residues" evidence="1">
    <location>
        <begin position="305"/>
        <end position="324"/>
    </location>
</feature>
<sequence length="692" mass="79869">MRAVVVTALHPVGVAREDFAISRIYDPPAVPLYVSYATQKRFMYSLYLQYTIKLDVLCFKSSKHHKKLVNRWNTFIQRGGDAGNRGKQKGKDNAKFNLRASIHASEFHSDQNQHFAHKFEMTLEPSSYTDEKYELFKKYQTEIHFDSTSPKGFRNFLVATPLHQEPIQYSSPPTSDLPTHYGSYHWCYRLDGKLIAISVIDILPECVSSVYFMYDKDYEAYSLGKLSALKENVLAQELYAAGAPSLKYLYLGYYVHSCQKMRYKGEYQPSFLCDPETFEWYPFADCTALLAEYRYACFSRPERSLRGEPDHELEQDFKESHPQEPEQDTLERVFVISGVDGPQISVIPANLYSDRNSPFHNRELFCCIEEFVFDSKDLKEPTPRYQRTIQHEWKPLTRFRLSVSVAVTRLSNGDAPITVCWSQAGYCQARFRIVFVNQMSSDNVITDCIQQYRLLFDLKTNHSFEIPQIVIWRIKFPKSSGVDELAASERSETPTSTFIGRLKPGHKETGARATSSMKQTPCRPPRPPSPNLFGTPRPVEDTSEVPTLRRELSQRKHIHVQRPNRTADSLKAKRSLPELDGVWRGFLNEVNEDHDSLYQHPIPDLPTLQRQSPTVRPELKDEEVSGSRSHFPRRRPFGGSQPRVTLHTSRYTNRTNTFTSSSRNDKPLPPLMLNRRQRNIKHPSPVEWGIAV</sequence>
<protein>
    <submittedName>
        <fullName evidence="3">Arginine-trna-protein transferase 1</fullName>
    </submittedName>
</protein>
<dbReference type="AlphaFoldDB" id="A0A1Q3EKC8"/>
<name>A0A1Q3EKC8_LENED</name>
<reference evidence="3 4" key="1">
    <citation type="submission" date="2016-08" db="EMBL/GenBank/DDBJ databases">
        <authorList>
            <consortium name="Lentinula edodes genome sequencing consortium"/>
            <person name="Sakamoto Y."/>
            <person name="Nakade K."/>
            <person name="Sato S."/>
            <person name="Yoshida Y."/>
            <person name="Miyazaki K."/>
            <person name="Natsume S."/>
            <person name="Konno N."/>
        </authorList>
    </citation>
    <scope>NUCLEOTIDE SEQUENCE [LARGE SCALE GENOMIC DNA]</scope>
    <source>
        <strain evidence="3 4">NBRC 111202</strain>
    </source>
</reference>
<dbReference type="PANTHER" id="PTHR21367:SF1">
    <property type="entry name" value="ARGINYL-TRNA--PROTEIN TRANSFERASE 1"/>
    <property type="match status" value="1"/>
</dbReference>
<proteinExistence type="predicted"/>
<dbReference type="GO" id="GO:0005737">
    <property type="term" value="C:cytoplasm"/>
    <property type="evidence" value="ECO:0007669"/>
    <property type="project" value="TreeGrafter"/>
</dbReference>
<feature type="region of interest" description="Disordered" evidence="1">
    <location>
        <begin position="305"/>
        <end position="327"/>
    </location>
</feature>
<evidence type="ECO:0000313" key="4">
    <source>
        <dbReference type="Proteomes" id="UP000188533"/>
    </source>
</evidence>
<dbReference type="Pfam" id="PF04377">
    <property type="entry name" value="ATE_C"/>
    <property type="match status" value="1"/>
</dbReference>
<dbReference type="InterPro" id="IPR016181">
    <property type="entry name" value="Acyl_CoA_acyltransferase"/>
</dbReference>
<dbReference type="EMBL" id="BDGU01000482">
    <property type="protein sequence ID" value="GAW07678.1"/>
    <property type="molecule type" value="Genomic_DNA"/>
</dbReference>
<comment type="caution">
    <text evidence="3">The sequence shown here is derived from an EMBL/GenBank/DDBJ whole genome shotgun (WGS) entry which is preliminary data.</text>
</comment>
<feature type="domain" description="N-end rule aminoacyl transferase C-terminal" evidence="2">
    <location>
        <begin position="131"/>
        <end position="272"/>
    </location>
</feature>
<keyword evidence="3" id="KW-0808">Transferase</keyword>
<dbReference type="InterPro" id="IPR030700">
    <property type="entry name" value="N-end_Aminoacyl_Trfase"/>
</dbReference>